<dbReference type="PROSITE" id="PS51667">
    <property type="entry name" value="WRC"/>
    <property type="match status" value="1"/>
</dbReference>
<dbReference type="EMBL" id="OU503054">
    <property type="protein sequence ID" value="CAI9782744.1"/>
    <property type="molecule type" value="Genomic_DNA"/>
</dbReference>
<reference evidence="5" key="1">
    <citation type="submission" date="2023-05" db="EMBL/GenBank/DDBJ databases">
        <authorList>
            <person name="Huff M."/>
        </authorList>
    </citation>
    <scope>NUCLEOTIDE SEQUENCE</scope>
</reference>
<accession>A0AAD2A6S2</accession>
<protein>
    <recommendedName>
        <fullName evidence="4">WRC domain-containing protein</fullName>
    </recommendedName>
</protein>
<evidence type="ECO:0000256" key="3">
    <source>
        <dbReference type="SAM" id="MobiDB-lite"/>
    </source>
</evidence>
<keyword evidence="6" id="KW-1185">Reference proteome</keyword>
<name>A0AAD2A6S2_9LAMI</name>
<gene>
    <name evidence="5" type="ORF">FPE_LOCUS30174</name>
</gene>
<dbReference type="InterPro" id="IPR014977">
    <property type="entry name" value="WRC_dom"/>
</dbReference>
<dbReference type="Proteomes" id="UP000834106">
    <property type="component" value="Chromosome 19"/>
</dbReference>
<dbReference type="PANTHER" id="PTHR34122">
    <property type="entry name" value="EXPRESSED PROTEIN-RELATED"/>
    <property type="match status" value="1"/>
</dbReference>
<feature type="compositionally biased region" description="Low complexity" evidence="3">
    <location>
        <begin position="17"/>
        <end position="31"/>
    </location>
</feature>
<evidence type="ECO:0000259" key="4">
    <source>
        <dbReference type="PROSITE" id="PS51667"/>
    </source>
</evidence>
<evidence type="ECO:0000313" key="6">
    <source>
        <dbReference type="Proteomes" id="UP000834106"/>
    </source>
</evidence>
<dbReference type="PANTHER" id="PTHR34122:SF1">
    <property type="entry name" value="EXPRESSED PROTEIN"/>
    <property type="match status" value="1"/>
</dbReference>
<organism evidence="5 6">
    <name type="scientific">Fraxinus pennsylvanica</name>
    <dbReference type="NCBI Taxonomy" id="56036"/>
    <lineage>
        <taxon>Eukaryota</taxon>
        <taxon>Viridiplantae</taxon>
        <taxon>Streptophyta</taxon>
        <taxon>Embryophyta</taxon>
        <taxon>Tracheophyta</taxon>
        <taxon>Spermatophyta</taxon>
        <taxon>Magnoliopsida</taxon>
        <taxon>eudicotyledons</taxon>
        <taxon>Gunneridae</taxon>
        <taxon>Pentapetalae</taxon>
        <taxon>asterids</taxon>
        <taxon>lamiids</taxon>
        <taxon>Lamiales</taxon>
        <taxon>Oleaceae</taxon>
        <taxon>Oleeae</taxon>
        <taxon>Fraxinus</taxon>
    </lineage>
</organism>
<evidence type="ECO:0000256" key="2">
    <source>
        <dbReference type="PROSITE-ProRule" id="PRU01002"/>
    </source>
</evidence>
<proteinExistence type="predicted"/>
<feature type="domain" description="WRC" evidence="4">
    <location>
        <begin position="174"/>
        <end position="218"/>
    </location>
</feature>
<evidence type="ECO:0000313" key="5">
    <source>
        <dbReference type="EMBL" id="CAI9782744.1"/>
    </source>
</evidence>
<dbReference type="AlphaFoldDB" id="A0AAD2A6S2"/>
<evidence type="ECO:0000256" key="1">
    <source>
        <dbReference type="ARBA" id="ARBA00023242"/>
    </source>
</evidence>
<dbReference type="Pfam" id="PF08879">
    <property type="entry name" value="WRC"/>
    <property type="match status" value="1"/>
</dbReference>
<feature type="region of interest" description="Disordered" evidence="3">
    <location>
        <begin position="1"/>
        <end position="48"/>
    </location>
</feature>
<comment type="caution">
    <text evidence="2">Lacks conserved residue(s) required for the propagation of feature annotation.</text>
</comment>
<keyword evidence="1" id="KW-0539">Nucleus</keyword>
<sequence>MRIRKRLAPSYFSSEPLSDLQLNQSLSNGNQAKPKSDQPSNPPQKPSDQNMVIIKWALHPNAAITGEQKEMESGEHSSNDIRNARILVQEVDIKVLQPSSSSSDPADGRWSEGEKIVPLKKRKGAAKRCASNETLTKARMKSKINKKCVQENDNVDKADHDGNYCPNKKRGNVILEGSRCSRVNGRGWRCCQPTLVGYALCEHHLRKGRLSSMTSVRNRSMSAQMEVPSPTETTRSMSSILCALDVDNSKGLHEIENDDEKKRVKFTKKRTNVGMVKARSISSLLGQIDSKS</sequence>